<dbReference type="InterPro" id="IPR029028">
    <property type="entry name" value="Alpha/beta_knot_MTases"/>
</dbReference>
<proteinExistence type="predicted"/>
<dbReference type="InterPro" id="IPR029026">
    <property type="entry name" value="tRNA_m1G_MTases_N"/>
</dbReference>
<dbReference type="SUPFAM" id="SSF75217">
    <property type="entry name" value="alpha/beta knot"/>
    <property type="match status" value="1"/>
</dbReference>
<dbReference type="AlphaFoldDB" id="B9T2B4"/>
<sequence>MQSTYASWVPTVSPSPLNLTNSKPRLSNTSPNQTQRNGDIDNSAEVRFPLPTHIKSITSTSNPFIKHCVKLRQSSPYRHAHGSALVVGTTPIREICKFQKSLKEETVEMECLILPDKAKVPEGLDSSSTRTLRVSALVMKRLSQLQSTESIEAIALMKFPTSYFVVGDHQKDADFRKWFPSPHRILVLEGIQDPGNLGTLVRSAVAFRWGGIFLLPGCCDPFNDKALKASRGASFQVPIVSGSWHHLEALKDEFQMKMLAGHPASDDEQTPVSELSQGFADSLADIPICLVLGNEGQGLSEKSLQECQLVSIPMARNYESLNVAVAGGIFLYMLQPKHQGLL</sequence>
<organism evidence="5 6">
    <name type="scientific">Ricinus communis</name>
    <name type="common">Castor bean</name>
    <dbReference type="NCBI Taxonomy" id="3988"/>
    <lineage>
        <taxon>Eukaryota</taxon>
        <taxon>Viridiplantae</taxon>
        <taxon>Streptophyta</taxon>
        <taxon>Embryophyta</taxon>
        <taxon>Tracheophyta</taxon>
        <taxon>Spermatophyta</taxon>
        <taxon>Magnoliopsida</taxon>
        <taxon>eudicotyledons</taxon>
        <taxon>Gunneridae</taxon>
        <taxon>Pentapetalae</taxon>
        <taxon>rosids</taxon>
        <taxon>fabids</taxon>
        <taxon>Malpighiales</taxon>
        <taxon>Euphorbiaceae</taxon>
        <taxon>Acalyphoideae</taxon>
        <taxon>Acalypheae</taxon>
        <taxon>Ricinus</taxon>
    </lineage>
</organism>
<protein>
    <submittedName>
        <fullName evidence="5">RNA binding protein, putative</fullName>
    </submittedName>
</protein>
<dbReference type="Proteomes" id="UP000008311">
    <property type="component" value="Unassembled WGS sequence"/>
</dbReference>
<reference evidence="6" key="1">
    <citation type="journal article" date="2010" name="Nat. Biotechnol.">
        <title>Draft genome sequence of the oilseed species Ricinus communis.</title>
        <authorList>
            <person name="Chan A.P."/>
            <person name="Crabtree J."/>
            <person name="Zhao Q."/>
            <person name="Lorenzi H."/>
            <person name="Orvis J."/>
            <person name="Puiu D."/>
            <person name="Melake-Berhan A."/>
            <person name="Jones K.M."/>
            <person name="Redman J."/>
            <person name="Chen G."/>
            <person name="Cahoon E.B."/>
            <person name="Gedil M."/>
            <person name="Stanke M."/>
            <person name="Haas B.J."/>
            <person name="Wortman J.R."/>
            <person name="Fraser-Liggett C.M."/>
            <person name="Ravel J."/>
            <person name="Rabinowicz P.D."/>
        </authorList>
    </citation>
    <scope>NUCLEOTIDE SEQUENCE [LARGE SCALE GENOMIC DNA]</scope>
    <source>
        <strain evidence="6">cv. Hale</strain>
    </source>
</reference>
<dbReference type="Gene3D" id="3.40.1280.10">
    <property type="match status" value="1"/>
</dbReference>
<dbReference type="OrthoDB" id="270651at2759"/>
<dbReference type="PANTHER" id="PTHR43191:SF2">
    <property type="entry name" value="RRNA METHYLTRANSFERASE 3, MITOCHONDRIAL"/>
    <property type="match status" value="1"/>
</dbReference>
<name>B9T2B4_RICCO</name>
<dbReference type="GO" id="GO:0008173">
    <property type="term" value="F:RNA methyltransferase activity"/>
    <property type="evidence" value="ECO:0007669"/>
    <property type="project" value="InterPro"/>
</dbReference>
<dbReference type="GO" id="GO:0032259">
    <property type="term" value="P:methylation"/>
    <property type="evidence" value="ECO:0007669"/>
    <property type="project" value="UniProtKB-KW"/>
</dbReference>
<dbReference type="GO" id="GO:0003723">
    <property type="term" value="F:RNA binding"/>
    <property type="evidence" value="ECO:0007669"/>
    <property type="project" value="InterPro"/>
</dbReference>
<feature type="domain" description="tRNA/rRNA methyltransferase SpoU type" evidence="4">
    <location>
        <begin position="185"/>
        <end position="332"/>
    </location>
</feature>
<dbReference type="STRING" id="3988.B9T2B4"/>
<dbReference type="eggNOG" id="KOG2506">
    <property type="taxonomic scope" value="Eukaryota"/>
</dbReference>
<dbReference type="FunFam" id="3.40.1280.10:FF:000027">
    <property type="entry name" value="Putative tRNA/rRNA methyltransferase YsgA"/>
    <property type="match status" value="1"/>
</dbReference>
<keyword evidence="2" id="KW-0808">Transferase</keyword>
<dbReference type="KEGG" id="rcu:8277492"/>
<dbReference type="FunCoup" id="B9T2B4">
    <property type="interactions" value="682"/>
</dbReference>
<dbReference type="InterPro" id="IPR051259">
    <property type="entry name" value="rRNA_Methyltransferase"/>
</dbReference>
<dbReference type="SUPFAM" id="SSF55315">
    <property type="entry name" value="L30e-like"/>
    <property type="match status" value="1"/>
</dbReference>
<dbReference type="CDD" id="cd18095">
    <property type="entry name" value="SpoU-like_rRNA-MTase"/>
    <property type="match status" value="1"/>
</dbReference>
<dbReference type="GO" id="GO:0006396">
    <property type="term" value="P:RNA processing"/>
    <property type="evidence" value="ECO:0007669"/>
    <property type="project" value="InterPro"/>
</dbReference>
<dbReference type="InterPro" id="IPR001537">
    <property type="entry name" value="SpoU_MeTrfase"/>
</dbReference>
<feature type="compositionally biased region" description="Polar residues" evidence="3">
    <location>
        <begin position="1"/>
        <end position="37"/>
    </location>
</feature>
<dbReference type="InParanoid" id="B9T2B4"/>
<evidence type="ECO:0000256" key="3">
    <source>
        <dbReference type="SAM" id="MobiDB-lite"/>
    </source>
</evidence>
<keyword evidence="6" id="KW-1185">Reference proteome</keyword>
<evidence type="ECO:0000256" key="2">
    <source>
        <dbReference type="ARBA" id="ARBA00022679"/>
    </source>
</evidence>
<dbReference type="PANTHER" id="PTHR43191">
    <property type="entry name" value="RRNA METHYLTRANSFERASE 3"/>
    <property type="match status" value="1"/>
</dbReference>
<dbReference type="Pfam" id="PF00588">
    <property type="entry name" value="SpoU_methylase"/>
    <property type="match status" value="1"/>
</dbReference>
<dbReference type="InterPro" id="IPR029064">
    <property type="entry name" value="Ribosomal_eL30-like_sf"/>
</dbReference>
<gene>
    <name evidence="5" type="ORF">RCOM_0410040</name>
</gene>
<evidence type="ECO:0000313" key="6">
    <source>
        <dbReference type="Proteomes" id="UP000008311"/>
    </source>
</evidence>
<accession>B9T2B4</accession>
<evidence type="ECO:0000256" key="1">
    <source>
        <dbReference type="ARBA" id="ARBA00022603"/>
    </source>
</evidence>
<evidence type="ECO:0000259" key="4">
    <source>
        <dbReference type="Pfam" id="PF00588"/>
    </source>
</evidence>
<dbReference type="EMBL" id="EQ974374">
    <property type="protein sequence ID" value="EEF29995.1"/>
    <property type="molecule type" value="Genomic_DNA"/>
</dbReference>
<keyword evidence="1" id="KW-0489">Methyltransferase</keyword>
<evidence type="ECO:0000313" key="5">
    <source>
        <dbReference type="EMBL" id="EEF29995.1"/>
    </source>
</evidence>
<dbReference type="Gene3D" id="3.30.1330.30">
    <property type="match status" value="1"/>
</dbReference>
<feature type="region of interest" description="Disordered" evidence="3">
    <location>
        <begin position="1"/>
        <end position="42"/>
    </location>
</feature>